<evidence type="ECO:0000313" key="1">
    <source>
        <dbReference type="EMBL" id="KAI6645781.1"/>
    </source>
</evidence>
<dbReference type="EMBL" id="JAKMXF010000365">
    <property type="protein sequence ID" value="KAI6645781.1"/>
    <property type="molecule type" value="Genomic_DNA"/>
</dbReference>
<proteinExistence type="predicted"/>
<keyword evidence="2" id="KW-1185">Reference proteome</keyword>
<evidence type="ECO:0000313" key="2">
    <source>
        <dbReference type="Proteomes" id="UP001165289"/>
    </source>
</evidence>
<gene>
    <name evidence="1" type="ORF">LOD99_13044</name>
</gene>
<protein>
    <submittedName>
        <fullName evidence="1">Uncharacterized protein</fullName>
    </submittedName>
</protein>
<accession>A0AAV7JAP1</accession>
<sequence>MDSILLQWTEYLAYPYYETVDDLEMFRSGWLYNIILMRITDKIVEDEVLALRKQTSLVNIEKAIIIAKVLTLPVPFRKEDISTVRIQKLEAFLLILYSYHKTNRCLTSDEIALTEAEQTKKRNIQKAEQRQLGRTQPAGRTCNLQ</sequence>
<dbReference type="AlphaFoldDB" id="A0AAV7JAP1"/>
<reference evidence="1 2" key="1">
    <citation type="journal article" date="2023" name="BMC Biol.">
        <title>The compact genome of the sponge Oopsacas minuta (Hexactinellida) is lacking key metazoan core genes.</title>
        <authorList>
            <person name="Santini S."/>
            <person name="Schenkelaars Q."/>
            <person name="Jourda C."/>
            <person name="Duchesne M."/>
            <person name="Belahbib H."/>
            <person name="Rocher C."/>
            <person name="Selva M."/>
            <person name="Riesgo A."/>
            <person name="Vervoort M."/>
            <person name="Leys S.P."/>
            <person name="Kodjabachian L."/>
            <person name="Le Bivic A."/>
            <person name="Borchiellini C."/>
            <person name="Claverie J.M."/>
            <person name="Renard E."/>
        </authorList>
    </citation>
    <scope>NUCLEOTIDE SEQUENCE [LARGE SCALE GENOMIC DNA]</scope>
    <source>
        <strain evidence="1">SPO-2</strain>
    </source>
</reference>
<name>A0AAV7JAP1_9METZ</name>
<comment type="caution">
    <text evidence="1">The sequence shown here is derived from an EMBL/GenBank/DDBJ whole genome shotgun (WGS) entry which is preliminary data.</text>
</comment>
<organism evidence="1 2">
    <name type="scientific">Oopsacas minuta</name>
    <dbReference type="NCBI Taxonomy" id="111878"/>
    <lineage>
        <taxon>Eukaryota</taxon>
        <taxon>Metazoa</taxon>
        <taxon>Porifera</taxon>
        <taxon>Hexactinellida</taxon>
        <taxon>Hexasterophora</taxon>
        <taxon>Lyssacinosida</taxon>
        <taxon>Leucopsacidae</taxon>
        <taxon>Oopsacas</taxon>
    </lineage>
</organism>
<dbReference type="Proteomes" id="UP001165289">
    <property type="component" value="Unassembled WGS sequence"/>
</dbReference>